<evidence type="ECO:0000313" key="1">
    <source>
        <dbReference type="EMBL" id="KAJ9144850.1"/>
    </source>
</evidence>
<comment type="caution">
    <text evidence="1">The sequence shown here is derived from an EMBL/GenBank/DDBJ whole genome shotgun (WGS) entry which is preliminary data.</text>
</comment>
<organism evidence="1 2">
    <name type="scientific">Coniochaeta hoffmannii</name>
    <dbReference type="NCBI Taxonomy" id="91930"/>
    <lineage>
        <taxon>Eukaryota</taxon>
        <taxon>Fungi</taxon>
        <taxon>Dikarya</taxon>
        <taxon>Ascomycota</taxon>
        <taxon>Pezizomycotina</taxon>
        <taxon>Sordariomycetes</taxon>
        <taxon>Sordariomycetidae</taxon>
        <taxon>Coniochaetales</taxon>
        <taxon>Coniochaetaceae</taxon>
        <taxon>Coniochaeta</taxon>
    </lineage>
</organism>
<dbReference type="EMBL" id="JANBVN010000095">
    <property type="protein sequence ID" value="KAJ9144850.1"/>
    <property type="molecule type" value="Genomic_DNA"/>
</dbReference>
<protein>
    <submittedName>
        <fullName evidence="1">Uncharacterized protein</fullName>
    </submittedName>
</protein>
<sequence>MADTPSFSKHKEARELKKQLRKLLKKQRLKAFREELVGDGNILVDLPSETITTQQRAQNMNDKIVDILKCLRE</sequence>
<dbReference type="Proteomes" id="UP001174691">
    <property type="component" value="Unassembled WGS sequence"/>
</dbReference>
<reference evidence="1" key="1">
    <citation type="submission" date="2022-07" db="EMBL/GenBank/DDBJ databases">
        <title>Fungi with potential for degradation of polypropylene.</title>
        <authorList>
            <person name="Gostincar C."/>
        </authorList>
    </citation>
    <scope>NUCLEOTIDE SEQUENCE</scope>
    <source>
        <strain evidence="1">EXF-13287</strain>
    </source>
</reference>
<dbReference type="AlphaFoldDB" id="A0AA38VIX9"/>
<gene>
    <name evidence="1" type="ORF">NKR19_g6277</name>
</gene>
<accession>A0AA38VIX9</accession>
<keyword evidence="2" id="KW-1185">Reference proteome</keyword>
<name>A0AA38VIX9_9PEZI</name>
<proteinExistence type="predicted"/>
<evidence type="ECO:0000313" key="2">
    <source>
        <dbReference type="Proteomes" id="UP001174691"/>
    </source>
</evidence>